<name>A0A0E9NHI6_SAICN</name>
<gene>
    <name evidence="1" type="ORF">G7K_3450-t1</name>
</gene>
<reference evidence="1 2" key="1">
    <citation type="journal article" date="2011" name="J. Gen. Appl. Microbiol.">
        <title>Draft genome sequencing of the enigmatic yeast Saitoella complicata.</title>
        <authorList>
            <person name="Nishida H."/>
            <person name="Hamamoto M."/>
            <person name="Sugiyama J."/>
        </authorList>
    </citation>
    <scope>NUCLEOTIDE SEQUENCE [LARGE SCALE GENOMIC DNA]</scope>
    <source>
        <strain evidence="1 2">NRRL Y-17804</strain>
    </source>
</reference>
<proteinExistence type="predicted"/>
<reference evidence="1 2" key="3">
    <citation type="journal article" date="2015" name="Genome Announc.">
        <title>Draft Genome Sequence of the Archiascomycetous Yeast Saitoella complicata.</title>
        <authorList>
            <person name="Yamauchi K."/>
            <person name="Kondo S."/>
            <person name="Hamamoto M."/>
            <person name="Takahashi Y."/>
            <person name="Ogura Y."/>
            <person name="Hayashi T."/>
            <person name="Nishida H."/>
        </authorList>
    </citation>
    <scope>NUCLEOTIDE SEQUENCE [LARGE SCALE GENOMIC DNA]</scope>
    <source>
        <strain evidence="1 2">NRRL Y-17804</strain>
    </source>
</reference>
<evidence type="ECO:0000313" key="2">
    <source>
        <dbReference type="Proteomes" id="UP000033140"/>
    </source>
</evidence>
<sequence length="142" mass="15802">MDSAPDVVREGWAVDDEVCRDGCGSGGGQVIWECCDYSMLTDLCVEFWDAHAIIGAKCLLGGVLGGVPPQSITTYQETHKRIPILPYTSASVLQLHTMHLCTLSNNYRPSITRYARPRPRPRCSCSCSRKQDLRYRPTQPTP</sequence>
<accession>A0A0E9NHI6</accession>
<dbReference type="EMBL" id="BACD03000021">
    <property type="protein sequence ID" value="GAO49299.1"/>
    <property type="molecule type" value="Genomic_DNA"/>
</dbReference>
<evidence type="ECO:0000313" key="1">
    <source>
        <dbReference type="EMBL" id="GAO49299.1"/>
    </source>
</evidence>
<reference evidence="1 2" key="2">
    <citation type="journal article" date="2014" name="J. Gen. Appl. Microbiol.">
        <title>The early diverging ascomycetous budding yeast Saitoella complicata has three histone deacetylases belonging to the Clr6, Hos2, and Rpd3 lineages.</title>
        <authorList>
            <person name="Nishida H."/>
            <person name="Matsumoto T."/>
            <person name="Kondo S."/>
            <person name="Hamamoto M."/>
            <person name="Yoshikawa H."/>
        </authorList>
    </citation>
    <scope>NUCLEOTIDE SEQUENCE [LARGE SCALE GENOMIC DNA]</scope>
    <source>
        <strain evidence="1 2">NRRL Y-17804</strain>
    </source>
</reference>
<keyword evidence="2" id="KW-1185">Reference proteome</keyword>
<dbReference type="Proteomes" id="UP000033140">
    <property type="component" value="Unassembled WGS sequence"/>
</dbReference>
<protein>
    <submittedName>
        <fullName evidence="1">Uncharacterized protein</fullName>
    </submittedName>
</protein>
<comment type="caution">
    <text evidence="1">The sequence shown here is derived from an EMBL/GenBank/DDBJ whole genome shotgun (WGS) entry which is preliminary data.</text>
</comment>
<organism evidence="1 2">
    <name type="scientific">Saitoella complicata (strain BCRC 22490 / CBS 7301 / JCM 7358 / NBRC 10748 / NRRL Y-17804)</name>
    <dbReference type="NCBI Taxonomy" id="698492"/>
    <lineage>
        <taxon>Eukaryota</taxon>
        <taxon>Fungi</taxon>
        <taxon>Dikarya</taxon>
        <taxon>Ascomycota</taxon>
        <taxon>Taphrinomycotina</taxon>
        <taxon>Taphrinomycotina incertae sedis</taxon>
        <taxon>Saitoella</taxon>
    </lineage>
</organism>
<dbReference type="AlphaFoldDB" id="A0A0E9NHI6"/>